<feature type="region of interest" description="Disordered" evidence="1">
    <location>
        <begin position="108"/>
        <end position="128"/>
    </location>
</feature>
<dbReference type="InterPro" id="IPR057227">
    <property type="entry name" value="DUF7905"/>
</dbReference>
<evidence type="ECO:0000313" key="3">
    <source>
        <dbReference type="EMBL" id="RPB28296.1"/>
    </source>
</evidence>
<evidence type="ECO:0000259" key="2">
    <source>
        <dbReference type="Pfam" id="PF25482"/>
    </source>
</evidence>
<dbReference type="OrthoDB" id="4739136at2759"/>
<sequence>MAAPGKGKGKSKDFDFEFSGARKWRAYAEEAAAASGSKVQTSTESSTAQPTATAPTTTTTTTTTTATATATATAIATTATPQTESQPVPVVPPPTTPAQAYTVVSYARPGRSNPSRHSHHPQSGQPERFNALPDIQAINRRRDHDISPEGIILDNEAHQRARAGEPPDDLYNFSLFFPDGFKGKFYGPRDINLSYIAAKTDTYIAPSALDIHTVEMWGPREGIEEAKEDLYKLGQFALRSTRLGIVTAKEKFGKTNAPPTEVQAERIAKSQSVEAKRQHYKQAPEDPTAFPVVGVFSWPEDPNPQTALGMNTEAFDSIRSDHECHIEYVRKTQSFHVYGMKTTNVQEALDRIHGVLCELAMKNRCLGATATRVHMVVPPTSEQLLMGVHLDGNHNLKDRQITVKRLPENGGVQCHLTGRKPPQRALATWEKKRETLLKANSAFLRKVVQRGLDDTLYCRAHVVMKVNFGTLVLFGYQRPADNSTSHDTTYFMEMMRGQGIHAELLRHIGSMNVAKELISICRTRDEIFNPIHKNSPYILGRPEMIYTATFALTLSDSSTSTEIRLECQFGKEEIVGNKQQFQIIHWSWLSTPSHGHQFKPSHDSEGAYKRKGPLDIKVLDLAENLAWQLEISSYSRLPHADLYPIFNDFIHNVTLDVPLPTPADREEGPVPLMNFVNLHGLDVESVCVKTKFQWYISTTPYIFEVTKYDFYLTPRHTPEGVSANVKGIVPDTRWGASLASQQWIDKLGAQWSLPIGCRGVWKPAISAFFKPTKVGGINDPLIDGKPKERAEWAEDGFKEFEGRVKECLDLIVKAKKSSKRRAEMAKRGVHEDDMD</sequence>
<proteinExistence type="predicted"/>
<evidence type="ECO:0000313" key="4">
    <source>
        <dbReference type="Proteomes" id="UP000267821"/>
    </source>
</evidence>
<evidence type="ECO:0000256" key="1">
    <source>
        <dbReference type="SAM" id="MobiDB-lite"/>
    </source>
</evidence>
<protein>
    <recommendedName>
        <fullName evidence="2">DUF7905 domain-containing protein</fullName>
    </recommendedName>
</protein>
<dbReference type="Proteomes" id="UP000267821">
    <property type="component" value="Unassembled WGS sequence"/>
</dbReference>
<gene>
    <name evidence="3" type="ORF">L211DRAFT_845383</name>
</gene>
<dbReference type="EMBL" id="ML121529">
    <property type="protein sequence ID" value="RPB28296.1"/>
    <property type="molecule type" value="Genomic_DNA"/>
</dbReference>
<name>A0A3N4LZE7_9PEZI</name>
<feature type="domain" description="DUF7905" evidence="2">
    <location>
        <begin position="428"/>
        <end position="771"/>
    </location>
</feature>
<keyword evidence="4" id="KW-1185">Reference proteome</keyword>
<dbReference type="Pfam" id="PF25482">
    <property type="entry name" value="DUF7905"/>
    <property type="match status" value="1"/>
</dbReference>
<reference evidence="3 4" key="1">
    <citation type="journal article" date="2018" name="Nat. Ecol. Evol.">
        <title>Pezizomycetes genomes reveal the molecular basis of ectomycorrhizal truffle lifestyle.</title>
        <authorList>
            <person name="Murat C."/>
            <person name="Payen T."/>
            <person name="Noel B."/>
            <person name="Kuo A."/>
            <person name="Morin E."/>
            <person name="Chen J."/>
            <person name="Kohler A."/>
            <person name="Krizsan K."/>
            <person name="Balestrini R."/>
            <person name="Da Silva C."/>
            <person name="Montanini B."/>
            <person name="Hainaut M."/>
            <person name="Levati E."/>
            <person name="Barry K.W."/>
            <person name="Belfiori B."/>
            <person name="Cichocki N."/>
            <person name="Clum A."/>
            <person name="Dockter R.B."/>
            <person name="Fauchery L."/>
            <person name="Guy J."/>
            <person name="Iotti M."/>
            <person name="Le Tacon F."/>
            <person name="Lindquist E.A."/>
            <person name="Lipzen A."/>
            <person name="Malagnac F."/>
            <person name="Mello A."/>
            <person name="Molinier V."/>
            <person name="Miyauchi S."/>
            <person name="Poulain J."/>
            <person name="Riccioni C."/>
            <person name="Rubini A."/>
            <person name="Sitrit Y."/>
            <person name="Splivallo R."/>
            <person name="Traeger S."/>
            <person name="Wang M."/>
            <person name="Zifcakova L."/>
            <person name="Wipf D."/>
            <person name="Zambonelli A."/>
            <person name="Paolocci F."/>
            <person name="Nowrousian M."/>
            <person name="Ottonello S."/>
            <person name="Baldrian P."/>
            <person name="Spatafora J.W."/>
            <person name="Henrissat B."/>
            <person name="Nagy L.G."/>
            <person name="Aury J.M."/>
            <person name="Wincker P."/>
            <person name="Grigoriev I.V."/>
            <person name="Bonfante P."/>
            <person name="Martin F.M."/>
        </authorList>
    </citation>
    <scope>NUCLEOTIDE SEQUENCE [LARGE SCALE GENOMIC DNA]</scope>
    <source>
        <strain evidence="3 4">ATCC MYA-4762</strain>
    </source>
</reference>
<feature type="region of interest" description="Disordered" evidence="1">
    <location>
        <begin position="29"/>
        <end position="65"/>
    </location>
</feature>
<dbReference type="InParanoid" id="A0A3N4LZE7"/>
<accession>A0A3N4LZE7</accession>
<organism evidence="3 4">
    <name type="scientific">Terfezia boudieri ATCC MYA-4762</name>
    <dbReference type="NCBI Taxonomy" id="1051890"/>
    <lineage>
        <taxon>Eukaryota</taxon>
        <taxon>Fungi</taxon>
        <taxon>Dikarya</taxon>
        <taxon>Ascomycota</taxon>
        <taxon>Pezizomycotina</taxon>
        <taxon>Pezizomycetes</taxon>
        <taxon>Pezizales</taxon>
        <taxon>Pezizaceae</taxon>
        <taxon>Terfezia</taxon>
    </lineage>
</organism>
<dbReference type="AlphaFoldDB" id="A0A3N4LZE7"/>